<dbReference type="InterPro" id="IPR037038">
    <property type="entry name" value="HepT-like_sf"/>
</dbReference>
<accession>A0A2G4F1M2</accession>
<name>A0A2G4F1M2_9CYAN</name>
<dbReference type="EMBL" id="NXIB02000055">
    <property type="protein sequence ID" value="PHX55367.1"/>
    <property type="molecule type" value="Genomic_DNA"/>
</dbReference>
<gene>
    <name evidence="5" type="ORF">CP500_011250</name>
</gene>
<evidence type="ECO:0000313" key="6">
    <source>
        <dbReference type="Proteomes" id="UP000226442"/>
    </source>
</evidence>
<keyword evidence="1" id="KW-1277">Toxin-antitoxin system</keyword>
<reference evidence="5" key="1">
    <citation type="submission" date="2017-10" db="EMBL/GenBank/DDBJ databases">
        <title>Draft genome sequence of the planktic cyanobacteria Tychonema bourrellyi isolated from alpine lentic freshwater.</title>
        <authorList>
            <person name="Tett A."/>
            <person name="Armanini F."/>
            <person name="Asnicar F."/>
            <person name="Boscaini A."/>
            <person name="Pasolli E."/>
            <person name="Zolfo M."/>
            <person name="Donati C."/>
            <person name="Salmaso N."/>
            <person name="Segata N."/>
        </authorList>
    </citation>
    <scope>NUCLEOTIDE SEQUENCE</scope>
    <source>
        <strain evidence="5">FEM_GT703</strain>
    </source>
</reference>
<comment type="caution">
    <text evidence="5">The sequence shown here is derived from an EMBL/GenBank/DDBJ whole genome shotgun (WGS) entry which is preliminary data.</text>
</comment>
<evidence type="ECO:0000313" key="5">
    <source>
        <dbReference type="EMBL" id="PHX55367.1"/>
    </source>
</evidence>
<protein>
    <submittedName>
        <fullName evidence="5">DUF86 domain-containing protein</fullName>
    </submittedName>
</protein>
<dbReference type="PANTHER" id="PTHR33397:SF3">
    <property type="entry name" value="MRNA NUCLEASE HEPT"/>
    <property type="match status" value="1"/>
</dbReference>
<keyword evidence="3" id="KW-0378">Hydrolase</keyword>
<dbReference type="GO" id="GO:0016787">
    <property type="term" value="F:hydrolase activity"/>
    <property type="evidence" value="ECO:0007669"/>
    <property type="project" value="UniProtKB-KW"/>
</dbReference>
<dbReference type="Proteomes" id="UP000226442">
    <property type="component" value="Unassembled WGS sequence"/>
</dbReference>
<evidence type="ECO:0000256" key="3">
    <source>
        <dbReference type="ARBA" id="ARBA00022801"/>
    </source>
</evidence>
<evidence type="ECO:0000256" key="2">
    <source>
        <dbReference type="ARBA" id="ARBA00022722"/>
    </source>
</evidence>
<proteinExistence type="inferred from homology"/>
<dbReference type="GO" id="GO:0004540">
    <property type="term" value="F:RNA nuclease activity"/>
    <property type="evidence" value="ECO:0007669"/>
    <property type="project" value="InterPro"/>
</dbReference>
<dbReference type="Gene3D" id="1.20.120.580">
    <property type="entry name" value="bsu32300-like"/>
    <property type="match status" value="1"/>
</dbReference>
<dbReference type="AlphaFoldDB" id="A0A2G4F1M2"/>
<organism evidence="5 6">
    <name type="scientific">Tychonema bourrellyi FEM_GT703</name>
    <dbReference type="NCBI Taxonomy" id="2040638"/>
    <lineage>
        <taxon>Bacteria</taxon>
        <taxon>Bacillati</taxon>
        <taxon>Cyanobacteriota</taxon>
        <taxon>Cyanophyceae</taxon>
        <taxon>Oscillatoriophycideae</taxon>
        <taxon>Oscillatoriales</taxon>
        <taxon>Microcoleaceae</taxon>
        <taxon>Tychonema</taxon>
    </lineage>
</organism>
<evidence type="ECO:0000256" key="4">
    <source>
        <dbReference type="ARBA" id="ARBA00024207"/>
    </source>
</evidence>
<dbReference type="InterPro" id="IPR052379">
    <property type="entry name" value="Type_VII_TA_RNase"/>
</dbReference>
<keyword evidence="2" id="KW-0540">Nuclease</keyword>
<dbReference type="PANTHER" id="PTHR33397">
    <property type="entry name" value="UPF0331 PROTEIN YUTE"/>
    <property type="match status" value="1"/>
</dbReference>
<dbReference type="NCBIfam" id="NF047751">
    <property type="entry name" value="HepT_toxin"/>
    <property type="match status" value="1"/>
</dbReference>
<dbReference type="OrthoDB" id="9796612at2"/>
<dbReference type="InterPro" id="IPR008201">
    <property type="entry name" value="HepT-like"/>
</dbReference>
<evidence type="ECO:0000256" key="1">
    <source>
        <dbReference type="ARBA" id="ARBA00022649"/>
    </source>
</evidence>
<dbReference type="Pfam" id="PF01934">
    <property type="entry name" value="HepT-like"/>
    <property type="match status" value="1"/>
</dbReference>
<dbReference type="GO" id="GO:0110001">
    <property type="term" value="C:toxin-antitoxin complex"/>
    <property type="evidence" value="ECO:0007669"/>
    <property type="project" value="InterPro"/>
</dbReference>
<sequence>MSIQKTVVLTRLKFIGDYLLELRRFESMSLENYLVSFDSKIISERIIELIVQAAVDINDHILTRGMKVSSDSNRESFVQLGSYGIITPEVTEELAKSAGLRNILAHRYLEIDYVILFNSVQIALIYYPIYIEQVAEYISREQ</sequence>
<keyword evidence="6" id="KW-1185">Reference proteome</keyword>
<comment type="similarity">
    <text evidence="4">Belongs to the HepT RNase toxin family.</text>
</comment>
<dbReference type="RefSeq" id="WP_096830510.1">
    <property type="nucleotide sequence ID" value="NZ_NXIB02000055.1"/>
</dbReference>